<dbReference type="AlphaFoldDB" id="A0A8X8KFX7"/>
<evidence type="ECO:0000313" key="2">
    <source>
        <dbReference type="EMBL" id="MCF0265511.1"/>
    </source>
</evidence>
<gene>
    <name evidence="2" type="ORF">KW868_13740</name>
</gene>
<comment type="caution">
    <text evidence="2">The sequence shown here is derived from an EMBL/GenBank/DDBJ whole genome shotgun (WGS) entry which is preliminary data.</text>
</comment>
<keyword evidence="1" id="KW-1133">Transmembrane helix</keyword>
<dbReference type="RefSeq" id="WP_234623686.1">
    <property type="nucleotide sequence ID" value="NZ_JAHWXT010000004.1"/>
</dbReference>
<evidence type="ECO:0000256" key="1">
    <source>
        <dbReference type="SAM" id="Phobius"/>
    </source>
</evidence>
<organism evidence="2 3">
    <name type="scientific">Acinetobacter guillouiae</name>
    <name type="common">Acinetobacter genomosp. 11</name>
    <dbReference type="NCBI Taxonomy" id="106649"/>
    <lineage>
        <taxon>Bacteria</taxon>
        <taxon>Pseudomonadati</taxon>
        <taxon>Pseudomonadota</taxon>
        <taxon>Gammaproteobacteria</taxon>
        <taxon>Moraxellales</taxon>
        <taxon>Moraxellaceae</taxon>
        <taxon>Acinetobacter</taxon>
    </lineage>
</organism>
<proteinExistence type="predicted"/>
<sequence>MKSKTNSINPMVTHRVPTVGFFKIAILSALFTTGAIALTYDQKATEYKPPVAIPNVASSEYGIQALKLTSDTSGKAVVKLDSFLVLVSFDFETRPDNDGVLGTEFTAVDITNLAVDQIKDVNGKEWNDFTDYNDHRNINQLIVSYIETNKLVEAV</sequence>
<evidence type="ECO:0000313" key="3">
    <source>
        <dbReference type="Proteomes" id="UP000887320"/>
    </source>
</evidence>
<protein>
    <submittedName>
        <fullName evidence="2">Uncharacterized protein</fullName>
    </submittedName>
</protein>
<keyword evidence="1" id="KW-0812">Transmembrane</keyword>
<accession>A0A8X8KFX7</accession>
<feature type="transmembrane region" description="Helical" evidence="1">
    <location>
        <begin position="20"/>
        <end position="40"/>
    </location>
</feature>
<dbReference type="EMBL" id="JAHWXT010000004">
    <property type="protein sequence ID" value="MCF0265511.1"/>
    <property type="molecule type" value="Genomic_DNA"/>
</dbReference>
<reference evidence="2" key="1">
    <citation type="submission" date="2021-07" db="EMBL/GenBank/DDBJ databases">
        <authorList>
            <person name="Fernandez M."/>
            <person name="Pereira P."/>
            <person name="Torres Tejerizo G.A."/>
            <person name="Gonzalez P."/>
            <person name="Agostini E."/>
        </authorList>
    </citation>
    <scope>NUCLEOTIDE SEQUENCE</scope>
    <source>
        <strain evidence="2">SFC 500-1A</strain>
    </source>
</reference>
<dbReference type="Proteomes" id="UP000887320">
    <property type="component" value="Unassembled WGS sequence"/>
</dbReference>
<name>A0A8X8KFX7_ACIGI</name>
<keyword evidence="1" id="KW-0472">Membrane</keyword>